<dbReference type="InterPro" id="IPR053151">
    <property type="entry name" value="RNase_H-like"/>
</dbReference>
<dbReference type="PANTHER" id="PTHR47723">
    <property type="entry name" value="OS05G0353850 PROTEIN"/>
    <property type="match status" value="1"/>
</dbReference>
<accession>A0A8E7EL16</accession>
<organism evidence="2 3">
    <name type="scientific">Methanospirillum purgamenti</name>
    <dbReference type="NCBI Taxonomy" id="2834276"/>
    <lineage>
        <taxon>Archaea</taxon>
        <taxon>Methanobacteriati</taxon>
        <taxon>Methanobacteriota</taxon>
        <taxon>Stenosarchaea group</taxon>
        <taxon>Methanomicrobia</taxon>
        <taxon>Methanomicrobiales</taxon>
        <taxon>Methanospirillaceae</taxon>
        <taxon>Methanospirillum</taxon>
    </lineage>
</organism>
<dbReference type="InterPro" id="IPR002156">
    <property type="entry name" value="RNaseH_domain"/>
</dbReference>
<protein>
    <submittedName>
        <fullName evidence="2">Ribonuclease HI family protein</fullName>
    </submittedName>
</protein>
<reference evidence="2 3" key="1">
    <citation type="submission" date="2021-05" db="EMBL/GenBank/DDBJ databases">
        <title>A novel Methanospirillum isolate from a pyrite-forming mixed culture.</title>
        <authorList>
            <person name="Bunk B."/>
            <person name="Sproer C."/>
            <person name="Spring S."/>
            <person name="Pester M."/>
        </authorList>
    </citation>
    <scope>NUCLEOTIDE SEQUENCE [LARGE SCALE GENOMIC DNA]</scope>
    <source>
        <strain evidence="2 3">J.3.6.1-F.2.7.3</strain>
    </source>
</reference>
<dbReference type="InterPro" id="IPR012337">
    <property type="entry name" value="RNaseH-like_sf"/>
</dbReference>
<dbReference type="GeneID" id="65097033"/>
<dbReference type="PROSITE" id="PS50879">
    <property type="entry name" value="RNASE_H_1"/>
    <property type="match status" value="1"/>
</dbReference>
<dbReference type="InterPro" id="IPR036397">
    <property type="entry name" value="RNaseH_sf"/>
</dbReference>
<evidence type="ECO:0000313" key="2">
    <source>
        <dbReference type="EMBL" id="QVV90331.1"/>
    </source>
</evidence>
<dbReference type="SUPFAM" id="SSF53098">
    <property type="entry name" value="Ribonuclease H-like"/>
    <property type="match status" value="1"/>
</dbReference>
<evidence type="ECO:0000313" key="3">
    <source>
        <dbReference type="Proteomes" id="UP000680656"/>
    </source>
</evidence>
<dbReference type="AlphaFoldDB" id="A0A8E7EL16"/>
<dbReference type="GO" id="GO:0003676">
    <property type="term" value="F:nucleic acid binding"/>
    <property type="evidence" value="ECO:0007669"/>
    <property type="project" value="InterPro"/>
</dbReference>
<dbReference type="Pfam" id="PF13456">
    <property type="entry name" value="RVT_3"/>
    <property type="match status" value="1"/>
</dbReference>
<dbReference type="CDD" id="cd09279">
    <property type="entry name" value="RNase_HI_like"/>
    <property type="match status" value="1"/>
</dbReference>
<sequence length="135" mass="15323">MLKISTDGASRGNPGAAACSYIIKDENGTLIESYVEFLGETTNNVAEYTAIIRALTKAHLYSDPYLTIYSDSQLAIRQITGLYKIHKPHLQNLYTEVKKLSAQYQHVSWEHVPRTNPDIALCDRLCNEELDRHRI</sequence>
<name>A0A8E7EL16_9EURY</name>
<feature type="domain" description="RNase H type-1" evidence="1">
    <location>
        <begin position="1"/>
        <end position="131"/>
    </location>
</feature>
<proteinExistence type="predicted"/>
<dbReference type="KEGG" id="mrtj:KHC33_07575"/>
<dbReference type="EMBL" id="CP075546">
    <property type="protein sequence ID" value="QVV90331.1"/>
    <property type="molecule type" value="Genomic_DNA"/>
</dbReference>
<dbReference type="RefSeq" id="WP_214421102.1">
    <property type="nucleotide sequence ID" value="NZ_CP075546.1"/>
</dbReference>
<dbReference type="PANTHER" id="PTHR47723:SF19">
    <property type="entry name" value="POLYNUCLEOTIDYL TRANSFERASE, RIBONUCLEASE H-LIKE SUPERFAMILY PROTEIN"/>
    <property type="match status" value="1"/>
</dbReference>
<dbReference type="GO" id="GO:0004523">
    <property type="term" value="F:RNA-DNA hybrid ribonuclease activity"/>
    <property type="evidence" value="ECO:0007669"/>
    <property type="project" value="InterPro"/>
</dbReference>
<gene>
    <name evidence="2" type="ORF">KHC33_07575</name>
</gene>
<dbReference type="Gene3D" id="3.30.420.10">
    <property type="entry name" value="Ribonuclease H-like superfamily/Ribonuclease H"/>
    <property type="match status" value="1"/>
</dbReference>
<keyword evidence="3" id="KW-1185">Reference proteome</keyword>
<evidence type="ECO:0000259" key="1">
    <source>
        <dbReference type="PROSITE" id="PS50879"/>
    </source>
</evidence>
<dbReference type="Proteomes" id="UP000680656">
    <property type="component" value="Chromosome"/>
</dbReference>